<dbReference type="InterPro" id="IPR048574">
    <property type="entry name" value="RUBY_RBDX"/>
</dbReference>
<evidence type="ECO:0000313" key="8">
    <source>
        <dbReference type="EMBL" id="OGF25123.1"/>
    </source>
</evidence>
<reference evidence="8 9" key="1">
    <citation type="journal article" date="2016" name="Nat. Commun.">
        <title>Thousands of microbial genomes shed light on interconnected biogeochemical processes in an aquifer system.</title>
        <authorList>
            <person name="Anantharaman K."/>
            <person name="Brown C.T."/>
            <person name="Hug L.A."/>
            <person name="Sharon I."/>
            <person name="Castelle C.J."/>
            <person name="Probst A.J."/>
            <person name="Thomas B.C."/>
            <person name="Singh A."/>
            <person name="Wilkins M.J."/>
            <person name="Karaoz U."/>
            <person name="Brodie E.L."/>
            <person name="Williams K.H."/>
            <person name="Hubbard S.S."/>
            <person name="Banfield J.F."/>
        </authorList>
    </citation>
    <scope>NUCLEOTIDE SEQUENCE [LARGE SCALE GENOMIC DNA]</scope>
</reference>
<comment type="cofactor">
    <cofactor evidence="1">
        <name>Fe(3+)</name>
        <dbReference type="ChEBI" id="CHEBI:29034"/>
    </cofactor>
</comment>
<keyword evidence="2" id="KW-0813">Transport</keyword>
<dbReference type="Gene3D" id="1.20.1260.10">
    <property type="match status" value="1"/>
</dbReference>
<dbReference type="Pfam" id="PF21349">
    <property type="entry name" value="RUBY_RBDX"/>
    <property type="match status" value="1"/>
</dbReference>
<dbReference type="GO" id="GO:0005506">
    <property type="term" value="F:iron ion binding"/>
    <property type="evidence" value="ECO:0007669"/>
    <property type="project" value="InterPro"/>
</dbReference>
<sequence>MQNTINNLAKAFIGESMARNRYTIYAKIAKKEGYEQISAVLLETAEQEREHAKWLMRLINGLEEQNGKKADIKVEAEVPTVIGTTAENLRAAIAGENHEYTKMYPDFADEANKENLPEIAGRLRSIARAEAHHEERYKKLLAEFESGTLFQKDEETVWVCRQCGYEHRGKSAPAACPACGHPQGYYQVKAEVY</sequence>
<gene>
    <name evidence="8" type="ORF">A2227_07285</name>
</gene>
<feature type="domain" description="Rubredoxin-like" evidence="6">
    <location>
        <begin position="155"/>
        <end position="189"/>
    </location>
</feature>
<dbReference type="Proteomes" id="UP000178367">
    <property type="component" value="Unassembled WGS sequence"/>
</dbReference>
<dbReference type="Pfam" id="PF02915">
    <property type="entry name" value="Rubrerythrin"/>
    <property type="match status" value="1"/>
</dbReference>
<dbReference type="AlphaFoldDB" id="A0A1F5SFB4"/>
<dbReference type="InterPro" id="IPR024934">
    <property type="entry name" value="Rubredoxin-like_dom"/>
</dbReference>
<evidence type="ECO:0000256" key="5">
    <source>
        <dbReference type="ARBA" id="ARBA00023004"/>
    </source>
</evidence>
<feature type="domain" description="Ferritin-like diiron" evidence="7">
    <location>
        <begin position="1"/>
        <end position="148"/>
    </location>
</feature>
<dbReference type="Gene3D" id="2.20.28.10">
    <property type="match status" value="1"/>
</dbReference>
<dbReference type="InterPro" id="IPR009078">
    <property type="entry name" value="Ferritin-like_SF"/>
</dbReference>
<evidence type="ECO:0000256" key="2">
    <source>
        <dbReference type="ARBA" id="ARBA00022448"/>
    </source>
</evidence>
<dbReference type="PANTHER" id="PTHR43865:SF1">
    <property type="entry name" value="RUBRERYTHRIN-RELATED"/>
    <property type="match status" value="1"/>
</dbReference>
<dbReference type="PROSITE" id="PS50903">
    <property type="entry name" value="RUBREDOXIN_LIKE"/>
    <property type="match status" value="1"/>
</dbReference>
<keyword evidence="5" id="KW-0408">Iron</keyword>
<dbReference type="PROSITE" id="PS50905">
    <property type="entry name" value="FERRITIN_LIKE"/>
    <property type="match status" value="1"/>
</dbReference>
<name>A0A1F5SFB4_9BACT</name>
<dbReference type="CDD" id="cd01041">
    <property type="entry name" value="Rubrerythrin"/>
    <property type="match status" value="1"/>
</dbReference>
<dbReference type="CDD" id="cd00729">
    <property type="entry name" value="rubredoxin_SM"/>
    <property type="match status" value="1"/>
</dbReference>
<dbReference type="InterPro" id="IPR012347">
    <property type="entry name" value="Ferritin-like"/>
</dbReference>
<dbReference type="SUPFAM" id="SSF57802">
    <property type="entry name" value="Rubredoxin-like"/>
    <property type="match status" value="1"/>
</dbReference>
<dbReference type="GO" id="GO:0016491">
    <property type="term" value="F:oxidoreductase activity"/>
    <property type="evidence" value="ECO:0007669"/>
    <property type="project" value="InterPro"/>
</dbReference>
<dbReference type="SUPFAM" id="SSF47240">
    <property type="entry name" value="Ferritin-like"/>
    <property type="match status" value="1"/>
</dbReference>
<accession>A0A1F5SFB4</accession>
<protein>
    <submittedName>
        <fullName evidence="8">Rubrerythrin</fullName>
    </submittedName>
</protein>
<dbReference type="InterPro" id="IPR009040">
    <property type="entry name" value="Ferritin-like_diiron"/>
</dbReference>
<keyword evidence="3" id="KW-0479">Metal-binding</keyword>
<dbReference type="InterPro" id="IPR052364">
    <property type="entry name" value="Rubrerythrin"/>
</dbReference>
<comment type="caution">
    <text evidence="8">The sequence shown here is derived from an EMBL/GenBank/DDBJ whole genome shotgun (WGS) entry which is preliminary data.</text>
</comment>
<evidence type="ECO:0000259" key="7">
    <source>
        <dbReference type="PROSITE" id="PS50905"/>
    </source>
</evidence>
<dbReference type="NCBIfam" id="NF045767">
    <property type="entry name" value="RuberyRbr"/>
    <property type="match status" value="1"/>
</dbReference>
<evidence type="ECO:0000259" key="6">
    <source>
        <dbReference type="PROSITE" id="PS50903"/>
    </source>
</evidence>
<dbReference type="PANTHER" id="PTHR43865">
    <property type="entry name" value="RUBRERYTHRIN-RELATED"/>
    <property type="match status" value="1"/>
</dbReference>
<dbReference type="EMBL" id="MFGB01000023">
    <property type="protein sequence ID" value="OGF25123.1"/>
    <property type="molecule type" value="Genomic_DNA"/>
</dbReference>
<dbReference type="STRING" id="1797994.A2227_07285"/>
<evidence type="ECO:0000313" key="9">
    <source>
        <dbReference type="Proteomes" id="UP000178367"/>
    </source>
</evidence>
<organism evidence="8 9">
    <name type="scientific">Candidatus Falkowbacteria bacterium RIFOXYA2_FULL_47_19</name>
    <dbReference type="NCBI Taxonomy" id="1797994"/>
    <lineage>
        <taxon>Bacteria</taxon>
        <taxon>Candidatus Falkowiibacteriota</taxon>
    </lineage>
</organism>
<evidence type="ECO:0000256" key="3">
    <source>
        <dbReference type="ARBA" id="ARBA00022723"/>
    </source>
</evidence>
<evidence type="ECO:0000256" key="1">
    <source>
        <dbReference type="ARBA" id="ARBA00001965"/>
    </source>
</evidence>
<evidence type="ECO:0000256" key="4">
    <source>
        <dbReference type="ARBA" id="ARBA00022982"/>
    </source>
</evidence>
<proteinExistence type="predicted"/>
<keyword evidence="4" id="KW-0249">Electron transport</keyword>
<dbReference type="InterPro" id="IPR003251">
    <property type="entry name" value="Rr_diiron-bd_dom"/>
</dbReference>